<accession>A0A6A6ZQ16</accession>
<dbReference type="Pfam" id="PF01408">
    <property type="entry name" value="GFO_IDH_MocA"/>
    <property type="match status" value="1"/>
</dbReference>
<dbReference type="EMBL" id="MU006233">
    <property type="protein sequence ID" value="KAF2822938.1"/>
    <property type="molecule type" value="Genomic_DNA"/>
</dbReference>
<reference evidence="8" key="1">
    <citation type="journal article" date="2020" name="Stud. Mycol.">
        <title>101 Dothideomycetes genomes: a test case for predicting lifestyles and emergence of pathogens.</title>
        <authorList>
            <person name="Haridas S."/>
            <person name="Albert R."/>
            <person name="Binder M."/>
            <person name="Bloem J."/>
            <person name="Labutti K."/>
            <person name="Salamov A."/>
            <person name="Andreopoulos B."/>
            <person name="Baker S."/>
            <person name="Barry K."/>
            <person name="Bills G."/>
            <person name="Bluhm B."/>
            <person name="Cannon C."/>
            <person name="Castanera R."/>
            <person name="Culley D."/>
            <person name="Daum C."/>
            <person name="Ezra D."/>
            <person name="Gonzalez J."/>
            <person name="Henrissat B."/>
            <person name="Kuo A."/>
            <person name="Liang C."/>
            <person name="Lipzen A."/>
            <person name="Lutzoni F."/>
            <person name="Magnuson J."/>
            <person name="Mondo S."/>
            <person name="Nolan M."/>
            <person name="Ohm R."/>
            <person name="Pangilinan J."/>
            <person name="Park H.-J."/>
            <person name="Ramirez L."/>
            <person name="Alfaro M."/>
            <person name="Sun H."/>
            <person name="Tritt A."/>
            <person name="Yoshinaga Y."/>
            <person name="Zwiers L.-H."/>
            <person name="Turgeon B."/>
            <person name="Goodwin S."/>
            <person name="Spatafora J."/>
            <person name="Crous P."/>
            <person name="Grigoriev I."/>
        </authorList>
    </citation>
    <scope>NUCLEOTIDE SEQUENCE</scope>
    <source>
        <strain evidence="8">CBS 113818</strain>
    </source>
</reference>
<evidence type="ECO:0000256" key="3">
    <source>
        <dbReference type="ARBA" id="ARBA00038984"/>
    </source>
</evidence>
<dbReference type="GO" id="GO:0047837">
    <property type="term" value="F:D-xylose 1-dehydrogenase (NADP+) activity"/>
    <property type="evidence" value="ECO:0007669"/>
    <property type="project" value="UniProtKB-EC"/>
</dbReference>
<name>A0A6A6ZQ16_9PLEO</name>
<dbReference type="PANTHER" id="PTHR22604">
    <property type="entry name" value="OXIDOREDUCTASES"/>
    <property type="match status" value="1"/>
</dbReference>
<gene>
    <name evidence="8" type="ORF">CC86DRAFT_423005</name>
</gene>
<dbReference type="InterPro" id="IPR036291">
    <property type="entry name" value="NAD(P)-bd_dom_sf"/>
</dbReference>
<dbReference type="Gene3D" id="3.30.360.10">
    <property type="entry name" value="Dihydrodipicolinate Reductase, domain 2"/>
    <property type="match status" value="1"/>
</dbReference>
<dbReference type="GO" id="GO:0000166">
    <property type="term" value="F:nucleotide binding"/>
    <property type="evidence" value="ECO:0007669"/>
    <property type="project" value="InterPro"/>
</dbReference>
<dbReference type="SUPFAM" id="SSF55347">
    <property type="entry name" value="Glyceraldehyde-3-phosphate dehydrogenase-like, C-terminal domain"/>
    <property type="match status" value="1"/>
</dbReference>
<dbReference type="Pfam" id="PF22725">
    <property type="entry name" value="GFO_IDH_MocA_C3"/>
    <property type="match status" value="1"/>
</dbReference>
<evidence type="ECO:0000259" key="7">
    <source>
        <dbReference type="Pfam" id="PF22725"/>
    </source>
</evidence>
<feature type="domain" description="GFO/IDH/MocA-like oxidoreductase" evidence="7">
    <location>
        <begin position="155"/>
        <end position="274"/>
    </location>
</feature>
<evidence type="ECO:0000256" key="5">
    <source>
        <dbReference type="ARBA" id="ARBA00049233"/>
    </source>
</evidence>
<protein>
    <recommendedName>
        <fullName evidence="3">D-xylose 1-dehydrogenase (NADP(+), D-xylono-1,5-lactone-forming)</fullName>
        <ecNumber evidence="3">1.1.1.179</ecNumber>
    </recommendedName>
    <alternativeName>
        <fullName evidence="4">D-xylose-NADP dehydrogenase</fullName>
    </alternativeName>
</protein>
<comment type="similarity">
    <text evidence="1">Belongs to the Gfo/Idh/MocA family.</text>
</comment>
<evidence type="ECO:0000259" key="6">
    <source>
        <dbReference type="Pfam" id="PF01408"/>
    </source>
</evidence>
<comment type="catalytic activity">
    <reaction evidence="5">
        <text>D-xylose + NADP(+) = D-xylono-1,5-lactone + NADPH + H(+)</text>
        <dbReference type="Rhea" id="RHEA:22000"/>
        <dbReference type="ChEBI" id="CHEBI:15378"/>
        <dbReference type="ChEBI" id="CHEBI:15867"/>
        <dbReference type="ChEBI" id="CHEBI:53455"/>
        <dbReference type="ChEBI" id="CHEBI:57783"/>
        <dbReference type="ChEBI" id="CHEBI:58349"/>
        <dbReference type="EC" id="1.1.1.179"/>
    </reaction>
</comment>
<sequence length="360" mass="39686">MLQAPLPTLRWGIIATGAISSAFVTDLILPRPDAKAQHTITAIGSSSQSKGDAFVSSHLPTLTPAPKVYPNYASVYTDPNVDIVYIATPHAFHKQNCLDAIRAGKHILCEKAFTLNARDARAVFAAAKTQRVFVMEAMWTRFFPLVHKLQHLLHSENIIGAVYRVFADFSQDHKLDEKGMESRLKNRALGAGSLLNLGVYSATWALLALDREVGRGAEKPIVSARQMLRDGIDVASTIALQYASDGRMGMCTSSSLFKNPVHEFCRIEGSEGHVVVEGSYASRPEAFTVYKKNGDAKGERYEFEIAGGGLFWEADAVAHDIAAGKLENEIMPWEETVRVLELMDEVRKQGGAKFEMDEWD</sequence>
<dbReference type="Proteomes" id="UP000799424">
    <property type="component" value="Unassembled WGS sequence"/>
</dbReference>
<dbReference type="PANTHER" id="PTHR22604:SF105">
    <property type="entry name" value="TRANS-1,2-DIHYDROBENZENE-1,2-DIOL DEHYDROGENASE"/>
    <property type="match status" value="1"/>
</dbReference>
<dbReference type="EC" id="1.1.1.179" evidence="3"/>
<dbReference type="InterPro" id="IPR000683">
    <property type="entry name" value="Gfo/Idh/MocA-like_OxRdtase_N"/>
</dbReference>
<evidence type="ECO:0000313" key="9">
    <source>
        <dbReference type="Proteomes" id="UP000799424"/>
    </source>
</evidence>
<dbReference type="OrthoDB" id="2129491at2759"/>
<dbReference type="InterPro" id="IPR055170">
    <property type="entry name" value="GFO_IDH_MocA-like_dom"/>
</dbReference>
<evidence type="ECO:0000256" key="1">
    <source>
        <dbReference type="ARBA" id="ARBA00010928"/>
    </source>
</evidence>
<keyword evidence="2" id="KW-0560">Oxidoreductase</keyword>
<proteinExistence type="inferred from homology"/>
<dbReference type="InterPro" id="IPR050984">
    <property type="entry name" value="Gfo/Idh/MocA_domain"/>
</dbReference>
<evidence type="ECO:0000256" key="4">
    <source>
        <dbReference type="ARBA" id="ARBA00042988"/>
    </source>
</evidence>
<evidence type="ECO:0000256" key="2">
    <source>
        <dbReference type="ARBA" id="ARBA00023002"/>
    </source>
</evidence>
<dbReference type="Gene3D" id="3.40.50.720">
    <property type="entry name" value="NAD(P)-binding Rossmann-like Domain"/>
    <property type="match status" value="1"/>
</dbReference>
<dbReference type="AlphaFoldDB" id="A0A6A6ZQ16"/>
<dbReference type="SUPFAM" id="SSF51735">
    <property type="entry name" value="NAD(P)-binding Rossmann-fold domains"/>
    <property type="match status" value="1"/>
</dbReference>
<organism evidence="8 9">
    <name type="scientific">Ophiobolus disseminans</name>
    <dbReference type="NCBI Taxonomy" id="1469910"/>
    <lineage>
        <taxon>Eukaryota</taxon>
        <taxon>Fungi</taxon>
        <taxon>Dikarya</taxon>
        <taxon>Ascomycota</taxon>
        <taxon>Pezizomycotina</taxon>
        <taxon>Dothideomycetes</taxon>
        <taxon>Pleosporomycetidae</taxon>
        <taxon>Pleosporales</taxon>
        <taxon>Pleosporineae</taxon>
        <taxon>Phaeosphaeriaceae</taxon>
        <taxon>Ophiobolus</taxon>
    </lineage>
</organism>
<keyword evidence="9" id="KW-1185">Reference proteome</keyword>
<feature type="domain" description="Gfo/Idh/MocA-like oxidoreductase N-terminal" evidence="6">
    <location>
        <begin position="9"/>
        <end position="136"/>
    </location>
</feature>
<evidence type="ECO:0000313" key="8">
    <source>
        <dbReference type="EMBL" id="KAF2822938.1"/>
    </source>
</evidence>